<proteinExistence type="predicted"/>
<dbReference type="EMBL" id="CAJVQA010048697">
    <property type="protein sequence ID" value="CAG8820044.1"/>
    <property type="molecule type" value="Genomic_DNA"/>
</dbReference>
<accession>A0A9N9KBN6</accession>
<evidence type="ECO:0000313" key="2">
    <source>
        <dbReference type="Proteomes" id="UP000789759"/>
    </source>
</evidence>
<dbReference type="OrthoDB" id="2410528at2759"/>
<gene>
    <name evidence="1" type="ORF">CPELLU_LOCUS19609</name>
</gene>
<dbReference type="AlphaFoldDB" id="A0A9N9KBN6"/>
<evidence type="ECO:0000313" key="1">
    <source>
        <dbReference type="EMBL" id="CAG8820044.1"/>
    </source>
</evidence>
<reference evidence="1" key="1">
    <citation type="submission" date="2021-06" db="EMBL/GenBank/DDBJ databases">
        <authorList>
            <person name="Kallberg Y."/>
            <person name="Tangrot J."/>
            <person name="Rosling A."/>
        </authorList>
    </citation>
    <scope>NUCLEOTIDE SEQUENCE</scope>
    <source>
        <strain evidence="1">FL966</strain>
    </source>
</reference>
<feature type="non-terminal residue" evidence="1">
    <location>
        <position position="214"/>
    </location>
</feature>
<keyword evidence="2" id="KW-1185">Reference proteome</keyword>
<name>A0A9N9KBN6_9GLOM</name>
<dbReference type="Proteomes" id="UP000789759">
    <property type="component" value="Unassembled WGS sequence"/>
</dbReference>
<comment type="caution">
    <text evidence="1">The sequence shown here is derived from an EMBL/GenBank/DDBJ whole genome shotgun (WGS) entry which is preliminary data.</text>
</comment>
<organism evidence="1 2">
    <name type="scientific">Cetraspora pellucida</name>
    <dbReference type="NCBI Taxonomy" id="1433469"/>
    <lineage>
        <taxon>Eukaryota</taxon>
        <taxon>Fungi</taxon>
        <taxon>Fungi incertae sedis</taxon>
        <taxon>Mucoromycota</taxon>
        <taxon>Glomeromycotina</taxon>
        <taxon>Glomeromycetes</taxon>
        <taxon>Diversisporales</taxon>
        <taxon>Gigasporaceae</taxon>
        <taxon>Cetraspora</taxon>
    </lineage>
</organism>
<sequence length="214" mass="24806">MENFNIQIIDGIETIYEEDLKHLESYETIEHFTSDEESDNVEYDLTTIYEINNNESTVTYFTKELTAKIVNHTLTPIEYPATSLEGVAYIFNIEDWKEPLAAFKDIQYSIGKPCGEYKVICPYLNVKVKRKMRTCQGSKLCVFSADEIQNETHQNVDINSDFMTKIAQEISSSNLNNNTFEFYLAAQETSCKFQQNSKLYERKPVLCHLTHQDS</sequence>
<protein>
    <submittedName>
        <fullName evidence="1">17810_t:CDS:1</fullName>
    </submittedName>
</protein>